<evidence type="ECO:0000313" key="7">
    <source>
        <dbReference type="Proteomes" id="UP000887577"/>
    </source>
</evidence>
<dbReference type="PROSITE" id="PS50004">
    <property type="entry name" value="C2"/>
    <property type="match status" value="1"/>
</dbReference>
<dbReference type="Gene3D" id="2.60.40.150">
    <property type="entry name" value="C2 domain"/>
    <property type="match status" value="1"/>
</dbReference>
<evidence type="ECO:0000256" key="2">
    <source>
        <dbReference type="ARBA" id="ARBA00022692"/>
    </source>
</evidence>
<keyword evidence="3" id="KW-0677">Repeat</keyword>
<dbReference type="GO" id="GO:0016020">
    <property type="term" value="C:membrane"/>
    <property type="evidence" value="ECO:0007669"/>
    <property type="project" value="UniProtKB-SubCell"/>
</dbReference>
<evidence type="ECO:0000313" key="8">
    <source>
        <dbReference type="WBParaSite" id="PSU_v2.g3502.t1"/>
    </source>
</evidence>
<dbReference type="GO" id="GO:0007009">
    <property type="term" value="P:plasma membrane organization"/>
    <property type="evidence" value="ECO:0007669"/>
    <property type="project" value="TreeGrafter"/>
</dbReference>
<dbReference type="InterPro" id="IPR035892">
    <property type="entry name" value="C2_domain_sf"/>
</dbReference>
<reference evidence="8" key="1">
    <citation type="submission" date="2022-11" db="UniProtKB">
        <authorList>
            <consortium name="WormBaseParasite"/>
        </authorList>
    </citation>
    <scope>IDENTIFICATION</scope>
</reference>
<evidence type="ECO:0000256" key="5">
    <source>
        <dbReference type="ARBA" id="ARBA00023136"/>
    </source>
</evidence>
<keyword evidence="5" id="KW-0472">Membrane</keyword>
<dbReference type="InterPro" id="IPR000008">
    <property type="entry name" value="C2_dom"/>
</dbReference>
<dbReference type="PANTHER" id="PTHR12546">
    <property type="entry name" value="FER-1-LIKE"/>
    <property type="match status" value="1"/>
</dbReference>
<dbReference type="WBParaSite" id="PSU_v2.g3502.t1">
    <property type="protein sequence ID" value="PSU_v2.g3502.t1"/>
    <property type="gene ID" value="PSU_v2.g3502"/>
</dbReference>
<dbReference type="PANTHER" id="PTHR12546:SF33">
    <property type="entry name" value="SPERM VESICLE FUSION PROTEIN FER-1"/>
    <property type="match status" value="1"/>
</dbReference>
<dbReference type="GO" id="GO:0061025">
    <property type="term" value="P:membrane fusion"/>
    <property type="evidence" value="ECO:0007669"/>
    <property type="project" value="TreeGrafter"/>
</dbReference>
<dbReference type="InterPro" id="IPR037721">
    <property type="entry name" value="Ferlin"/>
</dbReference>
<sequence>MLREIVRERNNAYKLAIRVDGNNGGYTAPIIYEVHSQISSFQLRVYILWARELICIEKVVTRTFVRVFFLHRCQETAVIKHTTNPIFNETLIFDEQL</sequence>
<evidence type="ECO:0000256" key="4">
    <source>
        <dbReference type="ARBA" id="ARBA00022989"/>
    </source>
</evidence>
<feature type="domain" description="C2" evidence="6">
    <location>
        <begin position="22"/>
        <end position="97"/>
    </location>
</feature>
<evidence type="ECO:0000259" key="6">
    <source>
        <dbReference type="PROSITE" id="PS50004"/>
    </source>
</evidence>
<comment type="subcellular location">
    <subcellularLocation>
        <location evidence="1">Membrane</location>
        <topology evidence="1">Single-pass membrane protein</topology>
    </subcellularLocation>
</comment>
<dbReference type="Proteomes" id="UP000887577">
    <property type="component" value="Unplaced"/>
</dbReference>
<name>A0A914YTM0_9BILA</name>
<protein>
    <submittedName>
        <fullName evidence="8">C2 domain-containing protein</fullName>
    </submittedName>
</protein>
<keyword evidence="2" id="KW-0812">Transmembrane</keyword>
<keyword evidence="4" id="KW-1133">Transmembrane helix</keyword>
<evidence type="ECO:0000256" key="3">
    <source>
        <dbReference type="ARBA" id="ARBA00022737"/>
    </source>
</evidence>
<accession>A0A914YTM0</accession>
<dbReference type="SUPFAM" id="SSF49562">
    <property type="entry name" value="C2 domain (Calcium/lipid-binding domain, CaLB)"/>
    <property type="match status" value="1"/>
</dbReference>
<keyword evidence="7" id="KW-1185">Reference proteome</keyword>
<dbReference type="AlphaFoldDB" id="A0A914YTM0"/>
<organism evidence="7 8">
    <name type="scientific">Panagrolaimus superbus</name>
    <dbReference type="NCBI Taxonomy" id="310955"/>
    <lineage>
        <taxon>Eukaryota</taxon>
        <taxon>Metazoa</taxon>
        <taxon>Ecdysozoa</taxon>
        <taxon>Nematoda</taxon>
        <taxon>Chromadorea</taxon>
        <taxon>Rhabditida</taxon>
        <taxon>Tylenchina</taxon>
        <taxon>Panagrolaimomorpha</taxon>
        <taxon>Panagrolaimoidea</taxon>
        <taxon>Panagrolaimidae</taxon>
        <taxon>Panagrolaimus</taxon>
    </lineage>
</organism>
<evidence type="ECO:0000256" key="1">
    <source>
        <dbReference type="ARBA" id="ARBA00004167"/>
    </source>
</evidence>
<proteinExistence type="predicted"/>
<dbReference type="Pfam" id="PF00168">
    <property type="entry name" value="C2"/>
    <property type="match status" value="1"/>
</dbReference>